<dbReference type="Gene3D" id="3.10.129.10">
    <property type="entry name" value="Hotdog Thioesterase"/>
    <property type="match status" value="1"/>
</dbReference>
<dbReference type="SUPFAM" id="SSF54637">
    <property type="entry name" value="Thioesterase/thiol ester dehydrase-isomerase"/>
    <property type="match status" value="1"/>
</dbReference>
<reference evidence="2" key="2">
    <citation type="submission" date="2020-09" db="EMBL/GenBank/DDBJ databases">
        <authorList>
            <person name="Sun Q."/>
            <person name="Zhou Y."/>
        </authorList>
    </citation>
    <scope>NUCLEOTIDE SEQUENCE</scope>
    <source>
        <strain evidence="2">CGMCC 1.12214</strain>
    </source>
</reference>
<proteinExistence type="predicted"/>
<dbReference type="Proteomes" id="UP000603912">
    <property type="component" value="Unassembled WGS sequence"/>
</dbReference>
<organism evidence="2 3">
    <name type="scientific">Alsobacter metallidurans</name>
    <dbReference type="NCBI Taxonomy" id="340221"/>
    <lineage>
        <taxon>Bacteria</taxon>
        <taxon>Pseudomonadati</taxon>
        <taxon>Pseudomonadota</taxon>
        <taxon>Alphaproteobacteria</taxon>
        <taxon>Hyphomicrobiales</taxon>
        <taxon>Alsobacteraceae</taxon>
        <taxon>Alsobacter</taxon>
    </lineage>
</organism>
<dbReference type="PANTHER" id="PTHR42993:SF1">
    <property type="entry name" value="MAOC-LIKE DEHYDRATASE DOMAIN-CONTAINING PROTEIN"/>
    <property type="match status" value="1"/>
</dbReference>
<feature type="domain" description="MaoC-like" evidence="1">
    <location>
        <begin position="22"/>
        <end position="132"/>
    </location>
</feature>
<gene>
    <name evidence="2" type="primary">nodN</name>
    <name evidence="2" type="ORF">GCM10007036_40790</name>
</gene>
<evidence type="ECO:0000313" key="2">
    <source>
        <dbReference type="EMBL" id="GGH30292.1"/>
    </source>
</evidence>
<dbReference type="EMBL" id="BMES01000002">
    <property type="protein sequence ID" value="GGH30292.1"/>
    <property type="molecule type" value="Genomic_DNA"/>
</dbReference>
<dbReference type="Pfam" id="PF01575">
    <property type="entry name" value="MaoC_dehydratas"/>
    <property type="match status" value="1"/>
</dbReference>
<sequence>MLEAELPAAGPRRAISLADYKASVGRELGVSAWIDVTQEMVNGFADLTHDRQFIHIDPARAAETPFGGTVAHGFLTLSLLSVMAYDAVPSLEGSAMGVNYGFERLRFVSPVRPGSRVRGRFALTEITERSPTELMLRVSVTVEIDGQAKPAIVADWLTLRVLG</sequence>
<reference evidence="2" key="1">
    <citation type="journal article" date="2014" name="Int. J. Syst. Evol. Microbiol.">
        <title>Complete genome sequence of Corynebacterium casei LMG S-19264T (=DSM 44701T), isolated from a smear-ripened cheese.</title>
        <authorList>
            <consortium name="US DOE Joint Genome Institute (JGI-PGF)"/>
            <person name="Walter F."/>
            <person name="Albersmeier A."/>
            <person name="Kalinowski J."/>
            <person name="Ruckert C."/>
        </authorList>
    </citation>
    <scope>NUCLEOTIDE SEQUENCE</scope>
    <source>
        <strain evidence="2">CGMCC 1.12214</strain>
    </source>
</reference>
<dbReference type="PANTHER" id="PTHR42993">
    <property type="entry name" value="MAOC-LIKE DEHYDRATASE DOMAIN-CONTAINING PROTEIN"/>
    <property type="match status" value="1"/>
</dbReference>
<dbReference type="InterPro" id="IPR029069">
    <property type="entry name" value="HotDog_dom_sf"/>
</dbReference>
<dbReference type="CDD" id="cd03450">
    <property type="entry name" value="NodN"/>
    <property type="match status" value="1"/>
</dbReference>
<evidence type="ECO:0000259" key="1">
    <source>
        <dbReference type="Pfam" id="PF01575"/>
    </source>
</evidence>
<comment type="caution">
    <text evidence="2">The sequence shown here is derived from an EMBL/GenBank/DDBJ whole genome shotgun (WGS) entry which is preliminary data.</text>
</comment>
<protein>
    <submittedName>
        <fullName evidence="2">Nodulation protein NodN</fullName>
    </submittedName>
</protein>
<dbReference type="RefSeq" id="WP_188519500.1">
    <property type="nucleotide sequence ID" value="NZ_BMES01000002.1"/>
</dbReference>
<accession>A0A917ICD8</accession>
<evidence type="ECO:0000313" key="3">
    <source>
        <dbReference type="Proteomes" id="UP000603912"/>
    </source>
</evidence>
<keyword evidence="3" id="KW-1185">Reference proteome</keyword>
<dbReference type="InterPro" id="IPR002539">
    <property type="entry name" value="MaoC-like_dom"/>
</dbReference>
<dbReference type="InterPro" id="IPR039375">
    <property type="entry name" value="NodN-like"/>
</dbReference>
<dbReference type="AlphaFoldDB" id="A0A917ICD8"/>
<name>A0A917ICD8_9HYPH</name>